<evidence type="ECO:0008006" key="3">
    <source>
        <dbReference type="Google" id="ProtNLM"/>
    </source>
</evidence>
<dbReference type="Proteomes" id="UP001220961">
    <property type="component" value="Chromosome 8"/>
</dbReference>
<reference evidence="1" key="1">
    <citation type="submission" date="2023-03" db="EMBL/GenBank/DDBJ databases">
        <title>Mating type loci evolution in Malassezia.</title>
        <authorList>
            <person name="Coelho M.A."/>
        </authorList>
    </citation>
    <scope>NUCLEOTIDE SEQUENCE</scope>
    <source>
        <strain evidence="1">CBS 10434</strain>
    </source>
</reference>
<name>A0AAF0EA76_9BASI</name>
<evidence type="ECO:0000313" key="1">
    <source>
        <dbReference type="EMBL" id="WFD21164.1"/>
    </source>
</evidence>
<proteinExistence type="predicted"/>
<dbReference type="Gene3D" id="3.40.50.300">
    <property type="entry name" value="P-loop containing nucleotide triphosphate hydrolases"/>
    <property type="match status" value="1"/>
</dbReference>
<protein>
    <recommendedName>
        <fullName evidence="3">Nicotinamide riboside kinase</fullName>
    </recommendedName>
</protein>
<dbReference type="InterPro" id="IPR027417">
    <property type="entry name" value="P-loop_NTPase"/>
</dbReference>
<gene>
    <name evidence="1" type="ORF">MCAP1_003424</name>
</gene>
<accession>A0AAF0EA76</accession>
<dbReference type="CDD" id="cd02024">
    <property type="entry name" value="NRK1"/>
    <property type="match status" value="1"/>
</dbReference>
<dbReference type="EMBL" id="CP119915">
    <property type="protein sequence ID" value="WFD21164.1"/>
    <property type="molecule type" value="Genomic_DNA"/>
</dbReference>
<evidence type="ECO:0000313" key="2">
    <source>
        <dbReference type="Proteomes" id="UP001220961"/>
    </source>
</evidence>
<organism evidence="1 2">
    <name type="scientific">Malassezia caprae</name>
    <dbReference type="NCBI Taxonomy" id="1381934"/>
    <lineage>
        <taxon>Eukaryota</taxon>
        <taxon>Fungi</taxon>
        <taxon>Dikarya</taxon>
        <taxon>Basidiomycota</taxon>
        <taxon>Ustilaginomycotina</taxon>
        <taxon>Malasseziomycetes</taxon>
        <taxon>Malasseziales</taxon>
        <taxon>Malasseziaceae</taxon>
        <taxon>Malassezia</taxon>
    </lineage>
</organism>
<dbReference type="AlphaFoldDB" id="A0AAF0EA76"/>
<keyword evidence="2" id="KW-1185">Reference proteome</keyword>
<dbReference type="SUPFAM" id="SSF52540">
    <property type="entry name" value="P-loop containing nucleoside triphosphate hydrolases"/>
    <property type="match status" value="1"/>
</dbReference>
<sequence length="275" mass="31231">MATDTAIVILGVGGPTSSGKTSLAKNLLAILQPPADASSPIAAVHVLHQDDFTPPKAEIPWNDTWKVQDWDTPHGSCNYRRLERVLQYFIEHHALPPDFQSSEHRRSNYSCSLPQNELALWRQEFHIRAASQLVHSSRCPPARKVVVLIVEGFLIYYDAAVRNLFDIRLFLRVSKATMLRRRTERQNYVLEDGQVWEDPPFYFDEIVWPAYVEAHGHMFEQGDVEHGALVKTSTNDAPDGGPVKDMVLLEAEGYTKEQTCRSACEHILSFLYRST</sequence>
<dbReference type="PANTHER" id="PTHR10285">
    <property type="entry name" value="URIDINE KINASE"/>
    <property type="match status" value="1"/>
</dbReference>